<gene>
    <name evidence="1" type="ORF">FJSC11DRAFT_3092</name>
</gene>
<comment type="caution">
    <text evidence="1">The sequence shown here is derived from an EMBL/GenBank/DDBJ whole genome shotgun (WGS) entry which is preliminary data.</text>
</comment>
<protein>
    <submittedName>
        <fullName evidence="1">Uncharacterized protein</fullName>
    </submittedName>
</protein>
<dbReference type="Proteomes" id="UP000004344">
    <property type="component" value="Unassembled WGS sequence"/>
</dbReference>
<organism evidence="1 2">
    <name type="scientific">Fischerella thermalis JSC-11</name>
    <dbReference type="NCBI Taxonomy" id="741277"/>
    <lineage>
        <taxon>Bacteria</taxon>
        <taxon>Bacillati</taxon>
        <taxon>Cyanobacteriota</taxon>
        <taxon>Cyanophyceae</taxon>
        <taxon>Nostocales</taxon>
        <taxon>Hapalosiphonaceae</taxon>
        <taxon>Fischerella</taxon>
    </lineage>
</organism>
<evidence type="ECO:0000313" key="2">
    <source>
        <dbReference type="Proteomes" id="UP000004344"/>
    </source>
</evidence>
<dbReference type="EMBL" id="AGIZ01000009">
    <property type="protein sequence ID" value="EHC11640.1"/>
    <property type="molecule type" value="Genomic_DNA"/>
</dbReference>
<reference evidence="1 2" key="1">
    <citation type="submission" date="2011-09" db="EMBL/GenBank/DDBJ databases">
        <title>The draft genome of Fischerella sp. JSC-11.</title>
        <authorList>
            <consortium name="US DOE Joint Genome Institute (JGI-PGF)"/>
            <person name="Lucas S."/>
            <person name="Han J."/>
            <person name="Lapidus A."/>
            <person name="Cheng J.-F."/>
            <person name="Goodwin L."/>
            <person name="Pitluck S."/>
            <person name="Peters L."/>
            <person name="Land M.L."/>
            <person name="Hauser L."/>
            <person name="Sarkisova S."/>
            <person name="Bryant D.A."/>
            <person name="Brown I."/>
            <person name="Woyke T.J."/>
        </authorList>
    </citation>
    <scope>NUCLEOTIDE SEQUENCE [LARGE SCALE GENOMIC DNA]</scope>
    <source>
        <strain evidence="1 2">JSC-11</strain>
    </source>
</reference>
<dbReference type="AlphaFoldDB" id="G6FW01"/>
<proteinExistence type="predicted"/>
<keyword evidence="2" id="KW-1185">Reference proteome</keyword>
<evidence type="ECO:0000313" key="1">
    <source>
        <dbReference type="EMBL" id="EHC11640.1"/>
    </source>
</evidence>
<accession>G6FW01</accession>
<sequence length="60" mass="6993">MQGVLDEFWNYAQYTQTLTDCFLNPPEHMRDIMVAMAQNPEVLKDHFGLAQVLAITCYNR</sequence>
<name>G6FW01_9CYAN</name>